<evidence type="ECO:0000313" key="1">
    <source>
        <dbReference type="EMBL" id="KAK6630225.1"/>
    </source>
</evidence>
<comment type="caution">
    <text evidence="1">The sequence shown here is derived from an EMBL/GenBank/DDBJ whole genome shotgun (WGS) entry which is preliminary data.</text>
</comment>
<reference evidence="1 2" key="1">
    <citation type="submission" date="2023-10" db="EMBL/GenBank/DDBJ databases">
        <title>Genomes of two closely related lineages of the louse Polyplax serrata with different host specificities.</title>
        <authorList>
            <person name="Martinu J."/>
            <person name="Tarabai H."/>
            <person name="Stefka J."/>
            <person name="Hypsa V."/>
        </authorList>
    </citation>
    <scope>NUCLEOTIDE SEQUENCE [LARGE SCALE GENOMIC DNA]</scope>
    <source>
        <strain evidence="1">HR10_N</strain>
    </source>
</reference>
<sequence length="102" mass="11349">MPKIFLIKNRLEQQQLRLSQGYKGDSNESLTPPGSPLSDVAPLALIVRSQTEEEMLSTNDFEIGSDQVSWWSTGPRSIHGTLGSEEGFPLSALSWHLCYLQT</sequence>
<evidence type="ECO:0000313" key="2">
    <source>
        <dbReference type="Proteomes" id="UP001372834"/>
    </source>
</evidence>
<protein>
    <submittedName>
        <fullName evidence="1">Uncharacterized protein</fullName>
    </submittedName>
</protein>
<name>A0AAN8Q1U0_POLSC</name>
<dbReference type="EMBL" id="JAWJWE010000013">
    <property type="protein sequence ID" value="KAK6630225.1"/>
    <property type="molecule type" value="Genomic_DNA"/>
</dbReference>
<organism evidence="1 2">
    <name type="scientific">Polyplax serrata</name>
    <name type="common">Common mouse louse</name>
    <dbReference type="NCBI Taxonomy" id="468196"/>
    <lineage>
        <taxon>Eukaryota</taxon>
        <taxon>Metazoa</taxon>
        <taxon>Ecdysozoa</taxon>
        <taxon>Arthropoda</taxon>
        <taxon>Hexapoda</taxon>
        <taxon>Insecta</taxon>
        <taxon>Pterygota</taxon>
        <taxon>Neoptera</taxon>
        <taxon>Paraneoptera</taxon>
        <taxon>Psocodea</taxon>
        <taxon>Troctomorpha</taxon>
        <taxon>Phthiraptera</taxon>
        <taxon>Anoplura</taxon>
        <taxon>Polyplacidae</taxon>
        <taxon>Polyplax</taxon>
    </lineage>
</organism>
<gene>
    <name evidence="1" type="ORF">RUM43_015018</name>
</gene>
<accession>A0AAN8Q1U0</accession>
<dbReference type="Proteomes" id="UP001372834">
    <property type="component" value="Unassembled WGS sequence"/>
</dbReference>
<proteinExistence type="predicted"/>
<dbReference type="AlphaFoldDB" id="A0AAN8Q1U0"/>